<organism evidence="1 2">
    <name type="scientific">Streptomyces lividans 1326</name>
    <dbReference type="NCBI Taxonomy" id="1200984"/>
    <lineage>
        <taxon>Bacteria</taxon>
        <taxon>Bacillati</taxon>
        <taxon>Actinomycetota</taxon>
        <taxon>Actinomycetes</taxon>
        <taxon>Kitasatosporales</taxon>
        <taxon>Streptomycetaceae</taxon>
        <taxon>Streptomyces</taxon>
    </lineage>
</organism>
<sequence>MSSETWVTSACVVMCCSTEGAWWAAESSCGTRHDHRFTLVSLGPGG</sequence>
<evidence type="ECO:0000313" key="1">
    <source>
        <dbReference type="EMBL" id="EOY50006.1"/>
    </source>
</evidence>
<dbReference type="EMBL" id="CM001889">
    <property type="protein sequence ID" value="EOY50006.1"/>
    <property type="molecule type" value="Genomic_DNA"/>
</dbReference>
<dbReference type="AlphaFoldDB" id="A0A7U9HES0"/>
<gene>
    <name evidence="1" type="ORF">SLI_5298</name>
</gene>
<proteinExistence type="predicted"/>
<evidence type="ECO:0000313" key="2">
    <source>
        <dbReference type="Proteomes" id="UP000014062"/>
    </source>
</evidence>
<dbReference type="Proteomes" id="UP000014062">
    <property type="component" value="Chromosome"/>
</dbReference>
<reference evidence="2" key="1">
    <citation type="journal article" date="2013" name="Genome Biol. Evol.">
        <title>The genome sequence of Streptomyces lividans 66 reveals a novel tRNA-dependent peptide biosynthetic system within a metal-related genomic island.</title>
        <authorList>
            <person name="Cruz-Morales P."/>
            <person name="Vijgenboom E."/>
            <person name="Iruegas-Bocardo F."/>
            <person name="Girard G."/>
            <person name="Yanez-Guerra L.A."/>
            <person name="Ramos-Aboites H.E."/>
            <person name="Pernodet J.L."/>
            <person name="Anne J."/>
            <person name="van Wezel G.P."/>
            <person name="Barona-Gomez F."/>
        </authorList>
    </citation>
    <scope>NUCLEOTIDE SEQUENCE [LARGE SCALE GENOMIC DNA]</scope>
    <source>
        <strain evidence="2">1326</strain>
    </source>
</reference>
<accession>A0A7U9HES0</accession>
<protein>
    <submittedName>
        <fullName evidence="1">Uncharacterized protein</fullName>
    </submittedName>
</protein>
<name>A0A7U9HES0_STRLI</name>